<accession>A0ABN8B5P0</accession>
<evidence type="ECO:0000313" key="1">
    <source>
        <dbReference type="EMBL" id="CAH0403513.1"/>
    </source>
</evidence>
<sequence length="132" mass="14456">MMDLHAPPLVVHGYEPHAPLLEVEGLDPHSPQQKVLIHAPTLQSQDLITSDHRNGDEQYHAHSSNQGGDDNLYDFNHTILSESVLKSKNLKKLLTSPDYCGVVEPVLRGRVIAIGHTPGLEQATSTAEVTIL</sequence>
<gene>
    <name evidence="1" type="ORF">CHILSU_LOCUS6787</name>
</gene>
<dbReference type="Proteomes" id="UP001153292">
    <property type="component" value="Chromosome 24"/>
</dbReference>
<evidence type="ECO:0000313" key="2">
    <source>
        <dbReference type="Proteomes" id="UP001153292"/>
    </source>
</evidence>
<dbReference type="EMBL" id="OU963917">
    <property type="protein sequence ID" value="CAH0403513.1"/>
    <property type="molecule type" value="Genomic_DNA"/>
</dbReference>
<name>A0ABN8B5P0_CHISP</name>
<keyword evidence="2" id="KW-1185">Reference proteome</keyword>
<organism evidence="1 2">
    <name type="scientific">Chilo suppressalis</name>
    <name type="common">Asiatic rice borer moth</name>
    <dbReference type="NCBI Taxonomy" id="168631"/>
    <lineage>
        <taxon>Eukaryota</taxon>
        <taxon>Metazoa</taxon>
        <taxon>Ecdysozoa</taxon>
        <taxon>Arthropoda</taxon>
        <taxon>Hexapoda</taxon>
        <taxon>Insecta</taxon>
        <taxon>Pterygota</taxon>
        <taxon>Neoptera</taxon>
        <taxon>Endopterygota</taxon>
        <taxon>Lepidoptera</taxon>
        <taxon>Glossata</taxon>
        <taxon>Ditrysia</taxon>
        <taxon>Pyraloidea</taxon>
        <taxon>Crambidae</taxon>
        <taxon>Crambinae</taxon>
        <taxon>Chilo</taxon>
    </lineage>
</organism>
<proteinExistence type="predicted"/>
<protein>
    <submittedName>
        <fullName evidence="1">Uncharacterized protein</fullName>
    </submittedName>
</protein>
<reference evidence="1" key="1">
    <citation type="submission" date="2021-12" db="EMBL/GenBank/DDBJ databases">
        <authorList>
            <person name="King R."/>
        </authorList>
    </citation>
    <scope>NUCLEOTIDE SEQUENCE</scope>
</reference>